<feature type="transmembrane region" description="Helical" evidence="14">
    <location>
        <begin position="14"/>
        <end position="36"/>
    </location>
</feature>
<comment type="similarity">
    <text evidence="3">Belongs to the ATPase A chain family.</text>
</comment>
<dbReference type="PROSITE" id="PS00449">
    <property type="entry name" value="ATPASE_A"/>
    <property type="match status" value="1"/>
</dbReference>
<dbReference type="CDD" id="cd00310">
    <property type="entry name" value="ATP-synt_Fo_a_6"/>
    <property type="match status" value="1"/>
</dbReference>
<dbReference type="EMBL" id="MT947603">
    <property type="protein sequence ID" value="QTA50560.1"/>
    <property type="molecule type" value="Genomic_DNA"/>
</dbReference>
<feature type="transmembrane region" description="Helical" evidence="14">
    <location>
        <begin position="68"/>
        <end position="91"/>
    </location>
</feature>
<evidence type="ECO:0000313" key="15">
    <source>
        <dbReference type="EMBL" id="QTA50560.1"/>
    </source>
</evidence>
<comment type="subunit">
    <text evidence="4">F-type ATPases have 2 components, CF(1) - the catalytic core - and CF(0) - the membrane proton channel. CF(1) has five subunits: alpha(3), beta(3), gamma(1), delta(1), epsilon(1). CF(0) has three main subunits: a, b and c.</text>
</comment>
<evidence type="ECO:0000256" key="4">
    <source>
        <dbReference type="ARBA" id="ARBA00011648"/>
    </source>
</evidence>
<dbReference type="Pfam" id="PF00119">
    <property type="entry name" value="ATP-synt_A"/>
    <property type="match status" value="1"/>
</dbReference>
<accession>A0A8A3UU16</accession>
<feature type="transmembrane region" description="Helical" evidence="14">
    <location>
        <begin position="180"/>
        <end position="209"/>
    </location>
</feature>
<comment type="subcellular location">
    <subcellularLocation>
        <location evidence="2">Membrane</location>
        <topology evidence="2">Multi-pass membrane protein</topology>
    </subcellularLocation>
    <subcellularLocation>
        <location evidence="13">Mitochondrion inner membrane</location>
        <topology evidence="13">Multi-pass membrane protein</topology>
    </subcellularLocation>
</comment>
<dbReference type="InterPro" id="IPR000568">
    <property type="entry name" value="ATP_synth_F0_asu"/>
</dbReference>
<keyword evidence="10" id="KW-0406">Ion transport</keyword>
<dbReference type="PANTHER" id="PTHR11410">
    <property type="entry name" value="ATP SYNTHASE SUBUNIT A"/>
    <property type="match status" value="1"/>
</dbReference>
<dbReference type="NCBIfam" id="TIGR01131">
    <property type="entry name" value="ATP_synt_6_or_A"/>
    <property type="match status" value="1"/>
</dbReference>
<keyword evidence="7 14" id="KW-0812">Transmembrane</keyword>
<dbReference type="InterPro" id="IPR045083">
    <property type="entry name" value="ATP_synth_F0_asu_bact/mt"/>
</dbReference>
<geneLocation type="mitochondrion" evidence="15"/>
<dbReference type="GO" id="GO:0045259">
    <property type="term" value="C:proton-transporting ATP synthase complex"/>
    <property type="evidence" value="ECO:0007669"/>
    <property type="project" value="UniProtKB-KW"/>
</dbReference>
<evidence type="ECO:0000256" key="3">
    <source>
        <dbReference type="ARBA" id="ARBA00006810"/>
    </source>
</evidence>
<sequence>MNLFSIFDPSTSEVFSLNWLSCVYVIYFLPFMYWFIPSRWFMFNYILVSYLLNEFGVLMMKKTNKMNLLIYISVFFFIVLSNLLGMFSYIFTSSSHLVISLSLSLSLWISYMIFGWFKNTNFMFVHLVPTGTPSILMPFMVLIETISNVIRPGTLAVRLAANMIAGHLLMTLISSTGTSLMFLLLILMLLFQCLLIVLELSVALIQAYVFSVLSTLYSTESN</sequence>
<evidence type="ECO:0000256" key="13">
    <source>
        <dbReference type="RuleBase" id="RU004450"/>
    </source>
</evidence>
<evidence type="ECO:0000256" key="9">
    <source>
        <dbReference type="ARBA" id="ARBA00022989"/>
    </source>
</evidence>
<evidence type="ECO:0000256" key="8">
    <source>
        <dbReference type="ARBA" id="ARBA00022781"/>
    </source>
</evidence>
<evidence type="ECO:0000256" key="10">
    <source>
        <dbReference type="ARBA" id="ARBA00023065"/>
    </source>
</evidence>
<keyword evidence="6" id="KW-0138">CF(0)</keyword>
<comment type="function">
    <text evidence="1">Mitochondrial membrane ATP synthase (F(1)F(0) ATP synthase or Complex V) produces ATP from ADP in the presence of a proton gradient across the membrane which is generated by electron transport complexes of the respiratory chain. F-type ATPases consist of two structural domains, F(1) - containing the extramembraneous catalytic core and F(0) - containing the membrane proton channel, linked together by a central stalk and a peripheral stalk. During catalysis, ATP synthesis in the catalytic domain of F(1) is coupled via a rotary mechanism of the central stalk subunits to proton translocation. Key component of the proton channel; it may play a direct role in the translocation of protons across the membrane.</text>
</comment>
<evidence type="ECO:0000256" key="5">
    <source>
        <dbReference type="ARBA" id="ARBA00022448"/>
    </source>
</evidence>
<evidence type="ECO:0000256" key="11">
    <source>
        <dbReference type="ARBA" id="ARBA00023136"/>
    </source>
</evidence>
<dbReference type="InterPro" id="IPR035908">
    <property type="entry name" value="F0_ATP_A_sf"/>
</dbReference>
<dbReference type="GO" id="GO:0005743">
    <property type="term" value="C:mitochondrial inner membrane"/>
    <property type="evidence" value="ECO:0007669"/>
    <property type="project" value="UniProtKB-SubCell"/>
</dbReference>
<dbReference type="Gene3D" id="1.20.120.220">
    <property type="entry name" value="ATP synthase, F0 complex, subunit A"/>
    <property type="match status" value="1"/>
</dbReference>
<dbReference type="GO" id="GO:0046933">
    <property type="term" value="F:proton-transporting ATP synthase activity, rotational mechanism"/>
    <property type="evidence" value="ECO:0007669"/>
    <property type="project" value="TreeGrafter"/>
</dbReference>
<keyword evidence="8" id="KW-0375">Hydrogen ion transport</keyword>
<keyword evidence="12" id="KW-0066">ATP synthesis</keyword>
<evidence type="ECO:0000256" key="14">
    <source>
        <dbReference type="SAM" id="Phobius"/>
    </source>
</evidence>
<dbReference type="AlphaFoldDB" id="A0A8A3UU16"/>
<dbReference type="PANTHER" id="PTHR11410:SF0">
    <property type="entry name" value="ATP SYNTHASE SUBUNIT A"/>
    <property type="match status" value="1"/>
</dbReference>
<keyword evidence="5" id="KW-0813">Transport</keyword>
<name>A0A8A3UU16_9HYME</name>
<protein>
    <recommendedName>
        <fullName evidence="13">ATP synthase subunit a</fullName>
    </recommendedName>
</protein>
<organism evidence="15">
    <name type="scientific">Sycophila sp. 2 JXW-2020</name>
    <dbReference type="NCBI Taxonomy" id="2781670"/>
    <lineage>
        <taxon>Eukaryota</taxon>
        <taxon>Metazoa</taxon>
        <taxon>Ecdysozoa</taxon>
        <taxon>Arthropoda</taxon>
        <taxon>Hexapoda</taxon>
        <taxon>Insecta</taxon>
        <taxon>Pterygota</taxon>
        <taxon>Neoptera</taxon>
        <taxon>Endopterygota</taxon>
        <taxon>Hymenoptera</taxon>
        <taxon>Apocrita</taxon>
        <taxon>Proctotrupomorpha</taxon>
        <taxon>Chalcidoidea</taxon>
        <taxon>Eurytomidae</taxon>
        <taxon>Eurytominae</taxon>
        <taxon>Sycophila</taxon>
    </lineage>
</organism>
<dbReference type="InterPro" id="IPR023011">
    <property type="entry name" value="ATP_synth_F0_asu_AS"/>
</dbReference>
<keyword evidence="15" id="KW-0496">Mitochondrion</keyword>
<proteinExistence type="inferred from homology"/>
<evidence type="ECO:0000256" key="6">
    <source>
        <dbReference type="ARBA" id="ARBA00022547"/>
    </source>
</evidence>
<evidence type="ECO:0000256" key="12">
    <source>
        <dbReference type="ARBA" id="ARBA00023310"/>
    </source>
</evidence>
<gene>
    <name evidence="15" type="primary">ATP6</name>
</gene>
<keyword evidence="11 14" id="KW-0472">Membrane</keyword>
<keyword evidence="9 14" id="KW-1133">Transmembrane helix</keyword>
<feature type="transmembrane region" description="Helical" evidence="14">
    <location>
        <begin position="97"/>
        <end position="117"/>
    </location>
</feature>
<dbReference type="SUPFAM" id="SSF81336">
    <property type="entry name" value="F1F0 ATP synthase subunit A"/>
    <property type="match status" value="1"/>
</dbReference>
<evidence type="ECO:0000256" key="7">
    <source>
        <dbReference type="ARBA" id="ARBA00022692"/>
    </source>
</evidence>
<feature type="transmembrane region" description="Helical" evidence="14">
    <location>
        <begin position="124"/>
        <end position="143"/>
    </location>
</feature>
<dbReference type="PRINTS" id="PR00123">
    <property type="entry name" value="ATPASEA"/>
</dbReference>
<evidence type="ECO:0000256" key="2">
    <source>
        <dbReference type="ARBA" id="ARBA00004141"/>
    </source>
</evidence>
<evidence type="ECO:0000256" key="1">
    <source>
        <dbReference type="ARBA" id="ARBA00002070"/>
    </source>
</evidence>
<reference evidence="15" key="1">
    <citation type="journal article" name="Insects">
        <title>Tracking the Distribution and Burst of Nuclear Mitochondrial DNA Sequences (NUMTs) in Fig Wasp Genomes.</title>
        <authorList>
            <person name="Wang J.X."/>
            <person name="Liu J."/>
            <person name="Miao Y.H."/>
            <person name="Huang D.W."/>
            <person name="Xiao J.H."/>
        </authorList>
    </citation>
    <scope>NUCLEOTIDE SEQUENCE</scope>
</reference>